<comment type="caution">
    <text evidence="1">The sequence shown here is derived from an EMBL/GenBank/DDBJ whole genome shotgun (WGS) entry which is preliminary data.</text>
</comment>
<sequence>MTLPSKADRAKSSKTHKMCFAQTTSITEATAYQKLSLRVKIFGFFNDNRQIDTEIPKKSVLSGPVSHHHASWNG</sequence>
<dbReference type="Proteomes" id="UP001499988">
    <property type="component" value="Unassembled WGS sequence"/>
</dbReference>
<reference evidence="2" key="1">
    <citation type="journal article" date="2019" name="Int. J. Syst. Evol. Microbiol.">
        <title>The Global Catalogue of Microorganisms (GCM) 10K type strain sequencing project: providing services to taxonomists for standard genome sequencing and annotation.</title>
        <authorList>
            <consortium name="The Broad Institute Genomics Platform"/>
            <consortium name="The Broad Institute Genome Sequencing Center for Infectious Disease"/>
            <person name="Wu L."/>
            <person name="Ma J."/>
        </authorList>
    </citation>
    <scope>NUCLEOTIDE SEQUENCE [LARGE SCALE GENOMIC DNA]</scope>
    <source>
        <strain evidence="2">JCM 18401</strain>
    </source>
</reference>
<keyword evidence="2" id="KW-1185">Reference proteome</keyword>
<organism evidence="1 2">
    <name type="scientific">Ferrimonas pelagia</name>
    <dbReference type="NCBI Taxonomy" id="1177826"/>
    <lineage>
        <taxon>Bacteria</taxon>
        <taxon>Pseudomonadati</taxon>
        <taxon>Pseudomonadota</taxon>
        <taxon>Gammaproteobacteria</taxon>
        <taxon>Alteromonadales</taxon>
        <taxon>Ferrimonadaceae</taxon>
        <taxon>Ferrimonas</taxon>
    </lineage>
</organism>
<proteinExistence type="predicted"/>
<name>A0ABP9EVW7_9GAMM</name>
<accession>A0ABP9EVW7</accession>
<evidence type="ECO:0000313" key="1">
    <source>
        <dbReference type="EMBL" id="GAA4882355.1"/>
    </source>
</evidence>
<dbReference type="EMBL" id="BAABJZ010000023">
    <property type="protein sequence ID" value="GAA4882355.1"/>
    <property type="molecule type" value="Genomic_DNA"/>
</dbReference>
<protein>
    <submittedName>
        <fullName evidence="1">Uncharacterized protein</fullName>
    </submittedName>
</protein>
<evidence type="ECO:0000313" key="2">
    <source>
        <dbReference type="Proteomes" id="UP001499988"/>
    </source>
</evidence>
<gene>
    <name evidence="1" type="ORF">GCM10023333_15600</name>
</gene>